<dbReference type="InterPro" id="IPR002823">
    <property type="entry name" value="DUF112_TM"/>
</dbReference>
<dbReference type="AlphaFoldDB" id="A0A3G2R9E3"/>
<name>A0A3G2R9E3_9FIRM</name>
<feature type="transmembrane region" description="Helical" evidence="1">
    <location>
        <begin position="353"/>
        <end position="373"/>
    </location>
</feature>
<evidence type="ECO:0000313" key="4">
    <source>
        <dbReference type="Proteomes" id="UP000280960"/>
    </source>
</evidence>
<dbReference type="KEGG" id="bacg:D2962_17115"/>
<proteinExistence type="predicted"/>
<feature type="transmembrane region" description="Helical" evidence="1">
    <location>
        <begin position="385"/>
        <end position="403"/>
    </location>
</feature>
<feature type="domain" description="DUF112" evidence="2">
    <location>
        <begin position="20"/>
        <end position="437"/>
    </location>
</feature>
<protein>
    <submittedName>
        <fullName evidence="3">C4-dicarboxylate ABC transporter permease</fullName>
    </submittedName>
</protein>
<dbReference type="PANTHER" id="PTHR35342:SF5">
    <property type="entry name" value="TRICARBOXYLIC TRANSPORT PROTEIN"/>
    <property type="match status" value="1"/>
</dbReference>
<gene>
    <name evidence="3" type="ORF">D2962_17115</name>
</gene>
<keyword evidence="1" id="KW-0812">Transmembrane</keyword>
<reference evidence="3 4" key="1">
    <citation type="submission" date="2018-10" db="EMBL/GenBank/DDBJ databases">
        <authorList>
            <person name="Zhang X."/>
        </authorList>
    </citation>
    <scope>NUCLEOTIDE SEQUENCE [LARGE SCALE GENOMIC DNA]</scope>
    <source>
        <strain evidence="3 4">SK-G1</strain>
    </source>
</reference>
<keyword evidence="1" id="KW-0472">Membrane</keyword>
<feature type="transmembrane region" description="Helical" evidence="1">
    <location>
        <begin position="257"/>
        <end position="278"/>
    </location>
</feature>
<accession>A0A3G2R9E3</accession>
<dbReference type="EMBL" id="CP033169">
    <property type="protein sequence ID" value="AYO32091.1"/>
    <property type="molecule type" value="Genomic_DNA"/>
</dbReference>
<feature type="transmembrane region" description="Helical" evidence="1">
    <location>
        <begin position="199"/>
        <end position="220"/>
    </location>
</feature>
<evidence type="ECO:0000256" key="1">
    <source>
        <dbReference type="SAM" id="Phobius"/>
    </source>
</evidence>
<feature type="transmembrane region" description="Helical" evidence="1">
    <location>
        <begin position="19"/>
        <end position="48"/>
    </location>
</feature>
<feature type="transmembrane region" description="Helical" evidence="1">
    <location>
        <begin position="108"/>
        <end position="134"/>
    </location>
</feature>
<dbReference type="Proteomes" id="UP000280960">
    <property type="component" value="Chromosome"/>
</dbReference>
<keyword evidence="1" id="KW-1133">Transmembrane helix</keyword>
<evidence type="ECO:0000259" key="2">
    <source>
        <dbReference type="Pfam" id="PF01970"/>
    </source>
</evidence>
<feature type="transmembrane region" description="Helical" evidence="1">
    <location>
        <begin position="146"/>
        <end position="162"/>
    </location>
</feature>
<keyword evidence="4" id="KW-1185">Reference proteome</keyword>
<evidence type="ECO:0000313" key="3">
    <source>
        <dbReference type="EMBL" id="AYO32091.1"/>
    </source>
</evidence>
<organism evidence="3 4">
    <name type="scientific">Biomaibacter acetigenes</name>
    <dbReference type="NCBI Taxonomy" id="2316383"/>
    <lineage>
        <taxon>Bacteria</taxon>
        <taxon>Bacillati</taxon>
        <taxon>Bacillota</taxon>
        <taxon>Clostridia</taxon>
        <taxon>Thermosediminibacterales</taxon>
        <taxon>Tepidanaerobacteraceae</taxon>
        <taxon>Biomaibacter</taxon>
    </lineage>
</organism>
<dbReference type="RefSeq" id="WP_120765103.1">
    <property type="nucleotide sequence ID" value="NZ_CP033169.1"/>
</dbReference>
<sequence>MDLSLLLEGIRTIFQPYNFLITCFGTAMGILFGALPGINASMGVALLLPLTYGMSPVAAMAMLLGIYCGAIYGGSITAILINTPGTTAAACTSFDGYKLARQGKAGKALGMAAIASYIGGTFSVVVLMILAPVLAKVALSFGPPEYFALAVFGLSIITSLAGEHLVKGLISGAFGLMLGTIGLDMINGSPRYTFNQVNIYDGISFIPVLIGLFAVSQVFINAESPSGLSIKDAKILGLLPSFSELKSVAATIFRSSAIGSFIGILPGAGATIASFICYNEAKRWSKHPEKFGTGILEGVAAPESGNNAATGGAMVPLLSLGIPGSETTAVLLGAFMIQGINPGPLLFRDHIDVAYGIFAGLLLANLAFLIMGLFGVKIFVRVLQIPYRILLPLIIALAFVGSYSVKNNLFDVGLMLAFGVLGYFMRKLQFPTAPVVLALVLGPMAEGSLRRAMIMSHGSWAIFIRRPITLLLLILTLVSLFFPIIREKLSKRKISTTI</sequence>
<feature type="transmembrane region" description="Helical" evidence="1">
    <location>
        <begin position="168"/>
        <end position="187"/>
    </location>
</feature>
<dbReference type="Pfam" id="PF01970">
    <property type="entry name" value="TctA"/>
    <property type="match status" value="1"/>
</dbReference>
<dbReference type="PANTHER" id="PTHR35342">
    <property type="entry name" value="TRICARBOXYLIC TRANSPORT PROTEIN"/>
    <property type="match status" value="1"/>
</dbReference>
<feature type="transmembrane region" description="Helical" evidence="1">
    <location>
        <begin position="468"/>
        <end position="485"/>
    </location>
</feature>